<keyword evidence="1 4" id="KW-0378">Hydrolase</keyword>
<dbReference type="EMBL" id="JACLAW010000006">
    <property type="protein sequence ID" value="MBC2665671.1"/>
    <property type="molecule type" value="Genomic_DNA"/>
</dbReference>
<accession>A0A7X1FRK1</accession>
<dbReference type="Gene3D" id="3.40.50.1820">
    <property type="entry name" value="alpha/beta hydrolase"/>
    <property type="match status" value="1"/>
</dbReference>
<proteinExistence type="predicted"/>
<feature type="domain" description="BD-FAE-like" evidence="3">
    <location>
        <begin position="65"/>
        <end position="173"/>
    </location>
</feature>
<evidence type="ECO:0000256" key="1">
    <source>
        <dbReference type="ARBA" id="ARBA00022801"/>
    </source>
</evidence>
<feature type="chain" id="PRO_5030895679" evidence="2">
    <location>
        <begin position="21"/>
        <end position="310"/>
    </location>
</feature>
<evidence type="ECO:0000313" key="5">
    <source>
        <dbReference type="Proteomes" id="UP000566813"/>
    </source>
</evidence>
<evidence type="ECO:0000259" key="3">
    <source>
        <dbReference type="Pfam" id="PF20434"/>
    </source>
</evidence>
<organism evidence="4 5">
    <name type="scientific">Novosphingobium flavum</name>
    <dbReference type="NCBI Taxonomy" id="1778672"/>
    <lineage>
        <taxon>Bacteria</taxon>
        <taxon>Pseudomonadati</taxon>
        <taxon>Pseudomonadota</taxon>
        <taxon>Alphaproteobacteria</taxon>
        <taxon>Sphingomonadales</taxon>
        <taxon>Sphingomonadaceae</taxon>
        <taxon>Novosphingobium</taxon>
    </lineage>
</organism>
<dbReference type="SUPFAM" id="SSF53474">
    <property type="entry name" value="alpha/beta-Hydrolases"/>
    <property type="match status" value="1"/>
</dbReference>
<dbReference type="PANTHER" id="PTHR48081">
    <property type="entry name" value="AB HYDROLASE SUPERFAMILY PROTEIN C4A8.06C"/>
    <property type="match status" value="1"/>
</dbReference>
<dbReference type="InterPro" id="IPR029058">
    <property type="entry name" value="AB_hydrolase_fold"/>
</dbReference>
<dbReference type="InterPro" id="IPR050300">
    <property type="entry name" value="GDXG_lipolytic_enzyme"/>
</dbReference>
<protein>
    <submittedName>
        <fullName evidence="4">Alpha/beta hydrolase</fullName>
    </submittedName>
</protein>
<dbReference type="Proteomes" id="UP000566813">
    <property type="component" value="Unassembled WGS sequence"/>
</dbReference>
<evidence type="ECO:0000256" key="2">
    <source>
        <dbReference type="SAM" id="SignalP"/>
    </source>
</evidence>
<dbReference type="InterPro" id="IPR049492">
    <property type="entry name" value="BD-FAE-like_dom"/>
</dbReference>
<evidence type="ECO:0000313" key="4">
    <source>
        <dbReference type="EMBL" id="MBC2665671.1"/>
    </source>
</evidence>
<reference evidence="4 5" key="1">
    <citation type="submission" date="2020-08" db="EMBL/GenBank/DDBJ databases">
        <title>The genome sequence of type strain Novosphingobium flavum NBRC 111647.</title>
        <authorList>
            <person name="Liu Y."/>
        </authorList>
    </citation>
    <scope>NUCLEOTIDE SEQUENCE [LARGE SCALE GENOMIC DNA]</scope>
    <source>
        <strain evidence="4 5">NBRC 111647</strain>
    </source>
</reference>
<name>A0A7X1FRK1_9SPHN</name>
<keyword evidence="5" id="KW-1185">Reference proteome</keyword>
<gene>
    <name evidence="4" type="ORF">H7F51_09055</name>
</gene>
<dbReference type="Pfam" id="PF20434">
    <property type="entry name" value="BD-FAE"/>
    <property type="match status" value="1"/>
</dbReference>
<sequence>MRRPLLLTLAATITLTSLTAAEAQGLLRERLRQRMAERAQKAEAGAPAARAAATIAYGSDPLQVLDFWPAAGVKSPAPLIVFVHGGGWQRGTKDNATGRWKPAHYPAEGYAFASINYRLVPEATVEQQAADVAAALKALLARADKLGIDRRRVVLMGHSAGAQLVALVGTDERYLRAAGLSFGDVAGVIPIDGAAYDVPAQLRQGPQVMQKVYAQAFGTDPARQRALSPTAQAAGPNAPRFLLLHVQRSDGIAQAKELETALKAGGSTVERQDFPGNGLAGHMEINRSLGDPAYAATPVVDDWLKRVFAG</sequence>
<dbReference type="GO" id="GO:0016787">
    <property type="term" value="F:hydrolase activity"/>
    <property type="evidence" value="ECO:0007669"/>
    <property type="project" value="UniProtKB-KW"/>
</dbReference>
<feature type="signal peptide" evidence="2">
    <location>
        <begin position="1"/>
        <end position="20"/>
    </location>
</feature>
<dbReference type="PANTHER" id="PTHR48081:SF33">
    <property type="entry name" value="KYNURENINE FORMAMIDASE"/>
    <property type="match status" value="1"/>
</dbReference>
<dbReference type="AlphaFoldDB" id="A0A7X1FRK1"/>
<keyword evidence="2" id="KW-0732">Signal</keyword>
<comment type="caution">
    <text evidence="4">The sequence shown here is derived from an EMBL/GenBank/DDBJ whole genome shotgun (WGS) entry which is preliminary data.</text>
</comment>
<dbReference type="RefSeq" id="WP_185663935.1">
    <property type="nucleotide sequence ID" value="NZ_JACLAW010000006.1"/>
</dbReference>